<accession>A0ABY7B3I8</accession>
<evidence type="ECO:0000313" key="1">
    <source>
        <dbReference type="EMBL" id="WAL66494.1"/>
    </source>
</evidence>
<proteinExistence type="predicted"/>
<organism evidence="1 2">
    <name type="scientific">Amycolatopsis cynarae</name>
    <dbReference type="NCBI Taxonomy" id="2995223"/>
    <lineage>
        <taxon>Bacteria</taxon>
        <taxon>Bacillati</taxon>
        <taxon>Actinomycetota</taxon>
        <taxon>Actinomycetes</taxon>
        <taxon>Pseudonocardiales</taxon>
        <taxon>Pseudonocardiaceae</taxon>
        <taxon>Amycolatopsis</taxon>
    </lineage>
</organism>
<gene>
    <name evidence="1" type="ORF">ORV05_01355</name>
</gene>
<evidence type="ECO:0000313" key="2">
    <source>
        <dbReference type="Proteomes" id="UP001163203"/>
    </source>
</evidence>
<name>A0ABY7B3I8_9PSEU</name>
<dbReference type="Proteomes" id="UP001163203">
    <property type="component" value="Chromosome"/>
</dbReference>
<dbReference type="EMBL" id="CP113836">
    <property type="protein sequence ID" value="WAL66494.1"/>
    <property type="molecule type" value="Genomic_DNA"/>
</dbReference>
<protein>
    <recommendedName>
        <fullName evidence="3">SAF domain-containing protein</fullName>
    </recommendedName>
</protein>
<evidence type="ECO:0008006" key="3">
    <source>
        <dbReference type="Google" id="ProtNLM"/>
    </source>
</evidence>
<reference evidence="1" key="1">
    <citation type="submission" date="2022-11" db="EMBL/GenBank/DDBJ databases">
        <authorList>
            <person name="Mo P."/>
        </authorList>
    </citation>
    <scope>NUCLEOTIDE SEQUENCE</scope>
    <source>
        <strain evidence="1">HUAS 11-8</strain>
    </source>
</reference>
<dbReference type="RefSeq" id="WP_268756629.1">
    <property type="nucleotide sequence ID" value="NZ_CP113836.1"/>
</dbReference>
<sequence length="156" mass="16220">MVRFALLPHRFRGRHVVLARRVLAAGMFVLALVLALRPGAPTPAPAESDAARAGPESVLRAEPGFSLVPIRLADPGIAQFVSPGSRVDVITLDTAVHTRKVLAGLASVAAIRPPPEDGRLPGGEGKGPLLLISLPAEVATEVAALSLRSPVTVTLR</sequence>
<keyword evidence="2" id="KW-1185">Reference proteome</keyword>